<evidence type="ECO:0000256" key="1">
    <source>
        <dbReference type="SAM" id="Phobius"/>
    </source>
</evidence>
<sequence length="52" mass="6087">DPESYPPILFWVIKIAWFIIVQKALWLDPDVMAIIETWQKPQSCAAWTLRSA</sequence>
<reference evidence="3" key="1">
    <citation type="journal article" date="2021" name="G3 (Bethesda)">
        <title>Chromosome assembled and annotated genome sequence of Aspergillus flavus NRRL 3357.</title>
        <authorList>
            <person name="Skerker J.M."/>
            <person name="Pianalto K.M."/>
            <person name="Mondo S.J."/>
            <person name="Yang K."/>
            <person name="Arkin A.P."/>
            <person name="Keller N.P."/>
            <person name="Grigoriev I.V."/>
            <person name="Louise Glass N.L."/>
        </authorList>
    </citation>
    <scope>NUCLEOTIDE SEQUENCE [LARGE SCALE GENOMIC DNA]</scope>
    <source>
        <strain evidence="3">ATCC 200026 / FGSC A1120 / IAM 13836 / NRRL 3357 / JCM 12722 / SRRC 167</strain>
    </source>
</reference>
<dbReference type="VEuPathDB" id="FungiDB:F9C07_2034329"/>
<dbReference type="Proteomes" id="UP000596276">
    <property type="component" value="Chromosome 3"/>
</dbReference>
<protein>
    <submittedName>
        <fullName evidence="2">Uncharacterized protein</fullName>
    </submittedName>
</protein>
<keyword evidence="1" id="KW-0812">Transmembrane</keyword>
<organism evidence="2 3">
    <name type="scientific">Aspergillus flavus (strain ATCC 200026 / FGSC A1120 / IAM 13836 / NRRL 3357 / JCM 12722 / SRRC 167)</name>
    <dbReference type="NCBI Taxonomy" id="332952"/>
    <lineage>
        <taxon>Eukaryota</taxon>
        <taxon>Fungi</taxon>
        <taxon>Dikarya</taxon>
        <taxon>Ascomycota</taxon>
        <taxon>Pezizomycotina</taxon>
        <taxon>Eurotiomycetes</taxon>
        <taxon>Eurotiomycetidae</taxon>
        <taxon>Eurotiales</taxon>
        <taxon>Aspergillaceae</taxon>
        <taxon>Aspergillus</taxon>
        <taxon>Aspergillus subgen. Circumdati</taxon>
    </lineage>
</organism>
<feature type="non-terminal residue" evidence="2">
    <location>
        <position position="1"/>
    </location>
</feature>
<feature type="transmembrane region" description="Helical" evidence="1">
    <location>
        <begin position="6"/>
        <end position="26"/>
    </location>
</feature>
<evidence type="ECO:0000313" key="2">
    <source>
        <dbReference type="EMBL" id="QRD87000.1"/>
    </source>
</evidence>
<dbReference type="AlphaFoldDB" id="A0A7U2MNN7"/>
<keyword evidence="1" id="KW-0472">Membrane</keyword>
<keyword evidence="3" id="KW-1185">Reference proteome</keyword>
<accession>A0A7U2MNN7</accession>
<dbReference type="EMBL" id="CP044620">
    <property type="protein sequence ID" value="QRD87000.1"/>
    <property type="molecule type" value="Genomic_DNA"/>
</dbReference>
<name>A0A7U2MNN7_ASPFN</name>
<evidence type="ECO:0000313" key="3">
    <source>
        <dbReference type="Proteomes" id="UP000596276"/>
    </source>
</evidence>
<keyword evidence="1" id="KW-1133">Transmembrane helix</keyword>
<feature type="non-terminal residue" evidence="2">
    <location>
        <position position="52"/>
    </location>
</feature>
<gene>
    <name evidence="2" type="ORF">F9C07_2034329</name>
</gene>
<proteinExistence type="predicted"/>